<name>A0A1E3PFK0_9ASCO</name>
<evidence type="ECO:0000256" key="5">
    <source>
        <dbReference type="PIRNR" id="PIRNR032184"/>
    </source>
</evidence>
<evidence type="ECO:0000313" key="7">
    <source>
        <dbReference type="EMBL" id="ODQ63657.1"/>
    </source>
</evidence>
<dbReference type="Gene3D" id="1.25.40.150">
    <property type="entry name" value="V-type ATPase, subunit H, C-terminal domain"/>
    <property type="match status" value="1"/>
</dbReference>
<proteinExistence type="inferred from homology"/>
<dbReference type="Pfam" id="PF03224">
    <property type="entry name" value="V-ATPase_H_N"/>
    <property type="match status" value="1"/>
</dbReference>
<accession>A0A1E3PFK0</accession>
<dbReference type="OrthoDB" id="10263554at2759"/>
<dbReference type="EMBL" id="KV454414">
    <property type="protein sequence ID" value="ODQ63657.1"/>
    <property type="molecule type" value="Genomic_DNA"/>
</dbReference>
<keyword evidence="2 5" id="KW-0813">Transport</keyword>
<dbReference type="Pfam" id="PF11698">
    <property type="entry name" value="V-ATPase_H_C"/>
    <property type="match status" value="1"/>
</dbReference>
<dbReference type="InterPro" id="IPR011987">
    <property type="entry name" value="ATPase_V1-cplx_hsu_C"/>
</dbReference>
<dbReference type="STRING" id="857566.A0A1E3PFK0"/>
<keyword evidence="4 5" id="KW-0406">Ion transport</keyword>
<evidence type="ECO:0000256" key="4">
    <source>
        <dbReference type="ARBA" id="ARBA00023065"/>
    </source>
</evidence>
<feature type="domain" description="ATPase V1 complex subunit H C-terminal" evidence="6">
    <location>
        <begin position="330"/>
        <end position="445"/>
    </location>
</feature>
<evidence type="ECO:0000256" key="1">
    <source>
        <dbReference type="ARBA" id="ARBA00008613"/>
    </source>
</evidence>
<evidence type="ECO:0000256" key="2">
    <source>
        <dbReference type="ARBA" id="ARBA00022448"/>
    </source>
</evidence>
<reference evidence="7 8" key="1">
    <citation type="journal article" date="2016" name="Proc. Natl. Acad. Sci. U.S.A.">
        <title>Comparative genomics of biotechnologically important yeasts.</title>
        <authorList>
            <person name="Riley R."/>
            <person name="Haridas S."/>
            <person name="Wolfe K.H."/>
            <person name="Lopes M.R."/>
            <person name="Hittinger C.T."/>
            <person name="Goeker M."/>
            <person name="Salamov A.A."/>
            <person name="Wisecaver J.H."/>
            <person name="Long T.M."/>
            <person name="Calvey C.H."/>
            <person name="Aerts A.L."/>
            <person name="Barry K.W."/>
            <person name="Choi C."/>
            <person name="Clum A."/>
            <person name="Coughlan A.Y."/>
            <person name="Deshpande S."/>
            <person name="Douglass A.P."/>
            <person name="Hanson S.J."/>
            <person name="Klenk H.-P."/>
            <person name="LaButti K.M."/>
            <person name="Lapidus A."/>
            <person name="Lindquist E.A."/>
            <person name="Lipzen A.M."/>
            <person name="Meier-Kolthoff J.P."/>
            <person name="Ohm R.A."/>
            <person name="Otillar R.P."/>
            <person name="Pangilinan J.L."/>
            <person name="Peng Y."/>
            <person name="Rokas A."/>
            <person name="Rosa C.A."/>
            <person name="Scheuner C."/>
            <person name="Sibirny A.A."/>
            <person name="Slot J.C."/>
            <person name="Stielow J.B."/>
            <person name="Sun H."/>
            <person name="Kurtzman C.P."/>
            <person name="Blackwell M."/>
            <person name="Grigoriev I.V."/>
            <person name="Jeffries T.W."/>
        </authorList>
    </citation>
    <scope>NUCLEOTIDE SEQUENCE [LARGE SCALE GENOMIC DNA]</scope>
    <source>
        <strain evidence="7 8">DSM 6958</strain>
    </source>
</reference>
<dbReference type="InterPro" id="IPR011989">
    <property type="entry name" value="ARM-like"/>
</dbReference>
<gene>
    <name evidence="7" type="ORF">NADFUDRAFT_38165</name>
</gene>
<dbReference type="Gene3D" id="1.25.10.10">
    <property type="entry name" value="Leucine-rich Repeat Variant"/>
    <property type="match status" value="1"/>
</dbReference>
<dbReference type="PANTHER" id="PTHR10698:SF0">
    <property type="entry name" value="V-TYPE PROTON ATPASE SUBUNIT H"/>
    <property type="match status" value="1"/>
</dbReference>
<evidence type="ECO:0000259" key="6">
    <source>
        <dbReference type="Pfam" id="PF11698"/>
    </source>
</evidence>
<dbReference type="GO" id="GO:0000221">
    <property type="term" value="C:vacuolar proton-transporting V-type ATPase, V1 domain"/>
    <property type="evidence" value="ECO:0007669"/>
    <property type="project" value="UniProtKB-UniRule"/>
</dbReference>
<protein>
    <recommendedName>
        <fullName evidence="5">V-type proton ATPase subunit H</fullName>
    </recommendedName>
</protein>
<keyword evidence="3 5" id="KW-0375">Hydrogen ion transport</keyword>
<comment type="function">
    <text evidence="5">Subunit of the V1 complex of vacuolar(H+)-ATPase (V-ATPase), a multisubunit enzyme composed of a peripheral complex (V1) that hydrolyzes ATP and a membrane integral complex (V0) that translocates protons. V-ATPase is responsible for acidifying and maintaining the pH of intracellular compartments.</text>
</comment>
<dbReference type="GO" id="GO:0046961">
    <property type="term" value="F:proton-transporting ATPase activity, rotational mechanism"/>
    <property type="evidence" value="ECO:0007669"/>
    <property type="project" value="UniProtKB-UniRule"/>
</dbReference>
<evidence type="ECO:0000313" key="8">
    <source>
        <dbReference type="Proteomes" id="UP000095009"/>
    </source>
</evidence>
<evidence type="ECO:0000256" key="3">
    <source>
        <dbReference type="ARBA" id="ARBA00022781"/>
    </source>
</evidence>
<sequence length="446" mass="50644">MASKIPPIANPTSVSFPSSYVDEIQATISARPIPWEGYLRAKLLTSTEASVIKSIEKQSKEKRKAIVEKDLDLYSTTSINLIQKLTRDDIVKFILSLIADLVTDLPVFAESLVSLSMNDKDTPYDPFLKLLQHTDEAIYLLSAKILTVLFTVRTAPSDKLIEFIKFVNDKLLKSSDNSSKEIAVISYGIILSVKSYREVFWQSTEELMPSLLTILVKNKSDLQLQYYTLLVLWLVTFETIPSRDFVVKFDAVPVYIEVIKNSIKEKIVRISVATLVNLVKKSSESSINSLLANQGLPFFKNLCERKWADEELISDLQYLLETLQESFESMTTFDEYINELNSKKLRWSPPHKSDEFWKVNAQKFKEGDWKYLKQISDIVLTSNNPVHLAVASNDLARIVKELPASIKVLESSSTKTKVMTLLAHEDSEVKYEALKATQAFVANTFK</sequence>
<dbReference type="InterPro" id="IPR038497">
    <property type="entry name" value="ATPase_V1-cplx_hsu_C_sf"/>
</dbReference>
<comment type="subunit">
    <text evidence="5">V-ATPase is a heteromultimeric enzyme made up of two complexes: the ATP-hydrolytic V1 complex and the proton translocation V0 complex.</text>
</comment>
<dbReference type="PANTHER" id="PTHR10698">
    <property type="entry name" value="V-TYPE PROTON ATPASE SUBUNIT H"/>
    <property type="match status" value="1"/>
</dbReference>
<dbReference type="Proteomes" id="UP000095009">
    <property type="component" value="Unassembled WGS sequence"/>
</dbReference>
<dbReference type="SUPFAM" id="SSF48371">
    <property type="entry name" value="ARM repeat"/>
    <property type="match status" value="1"/>
</dbReference>
<dbReference type="InterPro" id="IPR016024">
    <property type="entry name" value="ARM-type_fold"/>
</dbReference>
<dbReference type="InterPro" id="IPR004908">
    <property type="entry name" value="ATPase_V1-cplx_hsu"/>
</dbReference>
<dbReference type="GO" id="GO:0000329">
    <property type="term" value="C:fungal-type vacuole membrane"/>
    <property type="evidence" value="ECO:0007669"/>
    <property type="project" value="TreeGrafter"/>
</dbReference>
<organism evidence="7 8">
    <name type="scientific">Nadsonia fulvescens var. elongata DSM 6958</name>
    <dbReference type="NCBI Taxonomy" id="857566"/>
    <lineage>
        <taxon>Eukaryota</taxon>
        <taxon>Fungi</taxon>
        <taxon>Dikarya</taxon>
        <taxon>Ascomycota</taxon>
        <taxon>Saccharomycotina</taxon>
        <taxon>Dipodascomycetes</taxon>
        <taxon>Dipodascales</taxon>
        <taxon>Dipodascales incertae sedis</taxon>
        <taxon>Nadsonia</taxon>
    </lineage>
</organism>
<keyword evidence="8" id="KW-1185">Reference proteome</keyword>
<dbReference type="PIRSF" id="PIRSF032184">
    <property type="entry name" value="ATPase_V1_H"/>
    <property type="match status" value="1"/>
</dbReference>
<dbReference type="AlphaFoldDB" id="A0A1E3PFK0"/>
<comment type="similarity">
    <text evidence="1 5">Belongs to the V-ATPase H subunit family.</text>
</comment>